<dbReference type="Gene3D" id="3.60.40.10">
    <property type="entry name" value="PPM-type phosphatase domain"/>
    <property type="match status" value="1"/>
</dbReference>
<dbReference type="InterPro" id="IPR036457">
    <property type="entry name" value="PPM-type-like_dom_sf"/>
</dbReference>
<evidence type="ECO:0000259" key="2">
    <source>
        <dbReference type="PROSITE" id="PS51746"/>
    </source>
</evidence>
<dbReference type="InterPro" id="IPR001932">
    <property type="entry name" value="PPM-type_phosphatase-like_dom"/>
</dbReference>
<accession>A0A955L0P4</accession>
<evidence type="ECO:0000256" key="1">
    <source>
        <dbReference type="SAM" id="MobiDB-lite"/>
    </source>
</evidence>
<feature type="region of interest" description="Disordered" evidence="1">
    <location>
        <begin position="1"/>
        <end position="30"/>
    </location>
</feature>
<name>A0A955L0P4_9BACT</name>
<feature type="domain" description="PPM-type phosphatase" evidence="2">
    <location>
        <begin position="263"/>
        <end position="501"/>
    </location>
</feature>
<reference evidence="3" key="2">
    <citation type="journal article" date="2021" name="Microbiome">
        <title>Successional dynamics and alternative stable states in a saline activated sludge microbial community over 9 years.</title>
        <authorList>
            <person name="Wang Y."/>
            <person name="Ye J."/>
            <person name="Ju F."/>
            <person name="Liu L."/>
            <person name="Boyd J.A."/>
            <person name="Deng Y."/>
            <person name="Parks D.H."/>
            <person name="Jiang X."/>
            <person name="Yin X."/>
            <person name="Woodcroft B.J."/>
            <person name="Tyson G.W."/>
            <person name="Hugenholtz P."/>
            <person name="Polz M.F."/>
            <person name="Zhang T."/>
        </authorList>
    </citation>
    <scope>NUCLEOTIDE SEQUENCE</scope>
    <source>
        <strain evidence="3">HKST-UBA15</strain>
    </source>
</reference>
<dbReference type="SMART" id="SM00332">
    <property type="entry name" value="PP2Cc"/>
    <property type="match status" value="1"/>
</dbReference>
<dbReference type="SUPFAM" id="SSF81606">
    <property type="entry name" value="PP2C-like"/>
    <property type="match status" value="1"/>
</dbReference>
<dbReference type="AlphaFoldDB" id="A0A955L0P4"/>
<dbReference type="GO" id="GO:0004722">
    <property type="term" value="F:protein serine/threonine phosphatase activity"/>
    <property type="evidence" value="ECO:0007669"/>
    <property type="project" value="InterPro"/>
</dbReference>
<evidence type="ECO:0000313" key="3">
    <source>
        <dbReference type="EMBL" id="MCA9380268.1"/>
    </source>
</evidence>
<dbReference type="CDD" id="cd00143">
    <property type="entry name" value="PP2Cc"/>
    <property type="match status" value="1"/>
</dbReference>
<dbReference type="PROSITE" id="PS51746">
    <property type="entry name" value="PPM_2"/>
    <property type="match status" value="1"/>
</dbReference>
<gene>
    <name evidence="3" type="ORF">KC675_03775</name>
</gene>
<organism evidence="3 4">
    <name type="scientific">Candidatus Dojkabacteria bacterium</name>
    <dbReference type="NCBI Taxonomy" id="2099670"/>
    <lineage>
        <taxon>Bacteria</taxon>
        <taxon>Candidatus Dojkabacteria</taxon>
    </lineage>
</organism>
<dbReference type="InterPro" id="IPR015655">
    <property type="entry name" value="PP2C"/>
</dbReference>
<reference evidence="3" key="1">
    <citation type="submission" date="2020-04" db="EMBL/GenBank/DDBJ databases">
        <authorList>
            <person name="Zhang T."/>
        </authorList>
    </citation>
    <scope>NUCLEOTIDE SEQUENCE</scope>
    <source>
        <strain evidence="3">HKST-UBA15</strain>
    </source>
</reference>
<sequence>MSQTPNPGALVQPNVPVHTPERHERYQRTPRSAQYLLRVLEGTPETLDSNNEFLPEQIATDRFGRAYDLLEMASRKTREEYWQEGGNGSKTKEQKAEEFNNWWTDKLVKDFSADGGEKPGASLLKNLGLDPDAMSSGVFDNFINKCTVDSKPSVKGFVEMFMQYDNRDELVNNLHVVELLAGMFDAETAKDIVGLIKIELNVDGDVLSQANKDKKVSNRDEIERLRFLSQFINAENDELSYPETPKVEGEDRLKELASGGEYNIGHASAKGAREIQQDAILSDQMEGGTLVGVLDGNGRNGQDVVKVMKDEGPAIYARLLKEGLTKQNAFEKLCQQLSIKTDEIDGGAVAVIAHLDEQAKIISIASVGDAQVALLSPDSIDILSGHTHRLESLEEQRLLSRVPQSDDEGRHITRGIGLNVSSKPNYMEVPLIGSDKGPKYLLLSCDGFWEAVSPSEVYQKINEFKQANANISLAEISEKLVQFAIRERGSSDNVSVVLVDLNMKKGSKEV</sequence>
<dbReference type="Pfam" id="PF00481">
    <property type="entry name" value="PP2C"/>
    <property type="match status" value="1"/>
</dbReference>
<proteinExistence type="predicted"/>
<dbReference type="Proteomes" id="UP000745577">
    <property type="component" value="Unassembled WGS sequence"/>
</dbReference>
<protein>
    <submittedName>
        <fullName evidence="3">Protein serine/threonine phosphatase 2C family protein</fullName>
    </submittedName>
</protein>
<evidence type="ECO:0000313" key="4">
    <source>
        <dbReference type="Proteomes" id="UP000745577"/>
    </source>
</evidence>
<dbReference type="PANTHER" id="PTHR47992">
    <property type="entry name" value="PROTEIN PHOSPHATASE"/>
    <property type="match status" value="1"/>
</dbReference>
<comment type="caution">
    <text evidence="3">The sequence shown here is derived from an EMBL/GenBank/DDBJ whole genome shotgun (WGS) entry which is preliminary data.</text>
</comment>
<dbReference type="EMBL" id="JAGQLL010000044">
    <property type="protein sequence ID" value="MCA9380268.1"/>
    <property type="molecule type" value="Genomic_DNA"/>
</dbReference>